<feature type="transmembrane region" description="Helical" evidence="7">
    <location>
        <begin position="95"/>
        <end position="117"/>
    </location>
</feature>
<dbReference type="PANTHER" id="PTHR30576:SF0">
    <property type="entry name" value="UNDECAPRENYL-PHOSPHATE N-ACETYLGALACTOSAMINYL 1-PHOSPHATE TRANSFERASE-RELATED"/>
    <property type="match status" value="1"/>
</dbReference>
<organism evidence="9 10">
    <name type="scientific">Haliscomenobacter hydrossis (strain ATCC 27775 / DSM 1100 / LMG 10767 / O)</name>
    <dbReference type="NCBI Taxonomy" id="760192"/>
    <lineage>
        <taxon>Bacteria</taxon>
        <taxon>Pseudomonadati</taxon>
        <taxon>Bacteroidota</taxon>
        <taxon>Saprospiria</taxon>
        <taxon>Saprospirales</taxon>
        <taxon>Haliscomenobacteraceae</taxon>
        <taxon>Haliscomenobacter</taxon>
    </lineage>
</organism>
<evidence type="ECO:0000256" key="6">
    <source>
        <dbReference type="ARBA" id="ARBA00023136"/>
    </source>
</evidence>
<dbReference type="InterPro" id="IPR017475">
    <property type="entry name" value="EPS_sugar_tfrase"/>
</dbReference>
<reference key="2">
    <citation type="submission" date="2011-04" db="EMBL/GenBank/DDBJ databases">
        <title>Complete sequence of chromosome of Haliscomenobacter hydrossis DSM 1100.</title>
        <authorList>
            <consortium name="US DOE Joint Genome Institute (JGI-PGF)"/>
            <person name="Lucas S."/>
            <person name="Han J."/>
            <person name="Lapidus A."/>
            <person name="Bruce D."/>
            <person name="Goodwin L."/>
            <person name="Pitluck S."/>
            <person name="Peters L."/>
            <person name="Kyrpides N."/>
            <person name="Mavromatis K."/>
            <person name="Ivanova N."/>
            <person name="Ovchinnikova G."/>
            <person name="Pagani I."/>
            <person name="Daligault H."/>
            <person name="Detter J.C."/>
            <person name="Han C."/>
            <person name="Land M."/>
            <person name="Hauser L."/>
            <person name="Markowitz V."/>
            <person name="Cheng J.-F."/>
            <person name="Hugenholtz P."/>
            <person name="Woyke T."/>
            <person name="Wu D."/>
            <person name="Verbarg S."/>
            <person name="Frueling A."/>
            <person name="Brambilla E."/>
            <person name="Klenk H.-P."/>
            <person name="Eisen J.A."/>
        </authorList>
    </citation>
    <scope>NUCLEOTIDE SEQUENCE</scope>
    <source>
        <strain>DSM 1100</strain>
    </source>
</reference>
<evidence type="ECO:0000256" key="7">
    <source>
        <dbReference type="SAM" id="Phobius"/>
    </source>
</evidence>
<keyword evidence="5 7" id="KW-1133">Transmembrane helix</keyword>
<dbReference type="GO" id="GO:0016020">
    <property type="term" value="C:membrane"/>
    <property type="evidence" value="ECO:0007669"/>
    <property type="project" value="UniProtKB-SubCell"/>
</dbReference>
<keyword evidence="6 7" id="KW-0472">Membrane</keyword>
<evidence type="ECO:0000313" key="9">
    <source>
        <dbReference type="EMBL" id="AEE49209.1"/>
    </source>
</evidence>
<protein>
    <submittedName>
        <fullName evidence="9">Exopolysaccharide biosynthesis polyprenyl glycosylphosphotransferase</fullName>
    </submittedName>
</protein>
<dbReference type="EMBL" id="CP002691">
    <property type="protein sequence ID" value="AEE49209.1"/>
    <property type="molecule type" value="Genomic_DNA"/>
</dbReference>
<dbReference type="eggNOG" id="COG1086">
    <property type="taxonomic scope" value="Bacteria"/>
</dbReference>
<proteinExistence type="inferred from homology"/>
<keyword evidence="10" id="KW-1185">Reference proteome</keyword>
<dbReference type="Gene3D" id="3.40.50.720">
    <property type="entry name" value="NAD(P)-binding Rossmann-like Domain"/>
    <property type="match status" value="1"/>
</dbReference>
<dbReference type="InterPro" id="IPR003362">
    <property type="entry name" value="Bact_transf"/>
</dbReference>
<dbReference type="eggNOG" id="COG2148">
    <property type="taxonomic scope" value="Bacteria"/>
</dbReference>
<keyword evidence="3" id="KW-0808">Transferase</keyword>
<dbReference type="Pfam" id="PF13727">
    <property type="entry name" value="CoA_binding_3"/>
    <property type="match status" value="1"/>
</dbReference>
<feature type="transmembrane region" description="Helical" evidence="7">
    <location>
        <begin position="65"/>
        <end position="83"/>
    </location>
</feature>
<dbReference type="PANTHER" id="PTHR30576">
    <property type="entry name" value="COLANIC BIOSYNTHESIS UDP-GLUCOSE LIPID CARRIER TRANSFERASE"/>
    <property type="match status" value="1"/>
</dbReference>
<dbReference type="GO" id="GO:0016780">
    <property type="term" value="F:phosphotransferase activity, for other substituted phosphate groups"/>
    <property type="evidence" value="ECO:0007669"/>
    <property type="project" value="TreeGrafter"/>
</dbReference>
<feature type="transmembrane region" description="Helical" evidence="7">
    <location>
        <begin position="129"/>
        <end position="150"/>
    </location>
</feature>
<evidence type="ECO:0000256" key="1">
    <source>
        <dbReference type="ARBA" id="ARBA00004141"/>
    </source>
</evidence>
<evidence type="ECO:0000256" key="5">
    <source>
        <dbReference type="ARBA" id="ARBA00022989"/>
    </source>
</evidence>
<sequence>MTTLNLSTSKIDYFKAARTRKQHTLIYKFADFLSAMVAWACFFSYRKVMVESGSFPIDVVADQNFWYGVLMIPLGWTLFYSVFDQYKDIYRLSRLSTLARTLFLSFFGAVFLFFAVILDDFIPSYHTYYASFFTLFTLHFLITATVRMILLTRASKRLKSGQVSFNTLIIGGNASAVELYQDMHSRKKSLGYNLLGFIDTNGKSSNELHRHLPKLGHVNTIPAVVRDCNVEEVIIAIETSEHNRIREILNTLFEFTPPVQVNIIPDMYDIMLGTVKMNHVYGAVLIQIRQDLLANWQVIIKRMIDLVASSLFLLFFAPLYAYIALRVKMSSQGPIFYAQERVGHNGKPFFIFKFRSMYTDAENQGPQLSQDGDNRVTPWGAIMRKYRLDELPQFWNVLRGEMALVGPRPERQFYIDQIVPRAPHYKHLLKVRPGITSWGQVKYGYASNVDQMIQRLKFDLLYIENMSLALDFKILFYTVLVLIQGKGK</sequence>
<evidence type="ECO:0000256" key="4">
    <source>
        <dbReference type="ARBA" id="ARBA00022692"/>
    </source>
</evidence>
<evidence type="ECO:0000313" key="10">
    <source>
        <dbReference type="Proteomes" id="UP000008461"/>
    </source>
</evidence>
<accession>F4KV43</accession>
<dbReference type="HOGENOM" id="CLU_024920_0_0_10"/>
<name>F4KV43_HALH1</name>
<feature type="transmembrane region" description="Helical" evidence="7">
    <location>
        <begin position="25"/>
        <end position="45"/>
    </location>
</feature>
<dbReference type="AlphaFoldDB" id="F4KV43"/>
<evidence type="ECO:0000256" key="3">
    <source>
        <dbReference type="ARBA" id="ARBA00022679"/>
    </source>
</evidence>
<evidence type="ECO:0000256" key="2">
    <source>
        <dbReference type="ARBA" id="ARBA00006464"/>
    </source>
</evidence>
<feature type="domain" description="Bacterial sugar transferase" evidence="8">
    <location>
        <begin position="301"/>
        <end position="483"/>
    </location>
</feature>
<dbReference type="Pfam" id="PF02397">
    <property type="entry name" value="Bac_transf"/>
    <property type="match status" value="1"/>
</dbReference>
<reference evidence="9 10" key="1">
    <citation type="journal article" date="2011" name="Stand. Genomic Sci.">
        <title>Complete genome sequence of Haliscomenobacter hydrossis type strain (O).</title>
        <authorList>
            <consortium name="US DOE Joint Genome Institute (JGI-PGF)"/>
            <person name="Daligault H."/>
            <person name="Lapidus A."/>
            <person name="Zeytun A."/>
            <person name="Nolan M."/>
            <person name="Lucas S."/>
            <person name="Del Rio T.G."/>
            <person name="Tice H."/>
            <person name="Cheng J.F."/>
            <person name="Tapia R."/>
            <person name="Han C."/>
            <person name="Goodwin L."/>
            <person name="Pitluck S."/>
            <person name="Liolios K."/>
            <person name="Pagani I."/>
            <person name="Ivanova N."/>
            <person name="Huntemann M."/>
            <person name="Mavromatis K."/>
            <person name="Mikhailova N."/>
            <person name="Pati A."/>
            <person name="Chen A."/>
            <person name="Palaniappan K."/>
            <person name="Land M."/>
            <person name="Hauser L."/>
            <person name="Brambilla E.M."/>
            <person name="Rohde M."/>
            <person name="Verbarg S."/>
            <person name="Goker M."/>
            <person name="Bristow J."/>
            <person name="Eisen J.A."/>
            <person name="Markowitz V."/>
            <person name="Hugenholtz P."/>
            <person name="Kyrpides N.C."/>
            <person name="Klenk H.P."/>
            <person name="Woyke T."/>
        </authorList>
    </citation>
    <scope>NUCLEOTIDE SEQUENCE [LARGE SCALE GENOMIC DNA]</scope>
    <source>
        <strain evidence="10">ATCC 27775 / DSM 1100 / LMG 10767 / O</strain>
    </source>
</reference>
<gene>
    <name evidence="9" type="ordered locus">Halhy_1314</name>
</gene>
<feature type="transmembrane region" description="Helical" evidence="7">
    <location>
        <begin position="306"/>
        <end position="325"/>
    </location>
</feature>
<comment type="similarity">
    <text evidence="2">Belongs to the bacterial sugar transferase family.</text>
</comment>
<comment type="subcellular location">
    <subcellularLocation>
        <location evidence="1">Membrane</location>
        <topology evidence="1">Multi-pass membrane protein</topology>
    </subcellularLocation>
</comment>
<evidence type="ECO:0000259" key="8">
    <source>
        <dbReference type="Pfam" id="PF02397"/>
    </source>
</evidence>
<dbReference type="STRING" id="760192.Halhy_1314"/>
<dbReference type="KEGG" id="hhy:Halhy_1314"/>
<dbReference type="NCBIfam" id="TIGR03025">
    <property type="entry name" value="EPS_sugtrans"/>
    <property type="match status" value="1"/>
</dbReference>
<keyword evidence="4 7" id="KW-0812">Transmembrane</keyword>
<dbReference type="Proteomes" id="UP000008461">
    <property type="component" value="Chromosome"/>
</dbReference>